<keyword evidence="3" id="KW-1185">Reference proteome</keyword>
<dbReference type="EMBL" id="JACHFL010000022">
    <property type="protein sequence ID" value="MBB5365794.1"/>
    <property type="molecule type" value="Genomic_DNA"/>
</dbReference>
<comment type="caution">
    <text evidence="2">The sequence shown here is derived from an EMBL/GenBank/DDBJ whole genome shotgun (WGS) entry which is preliminary data.</text>
</comment>
<feature type="region of interest" description="Disordered" evidence="1">
    <location>
        <begin position="1"/>
        <end position="20"/>
    </location>
</feature>
<accession>A0A7W8JZ15</accession>
<name>A0A7W8JZ15_9DEIO</name>
<dbReference type="AlphaFoldDB" id="A0A7W8JZ15"/>
<protein>
    <submittedName>
        <fullName evidence="2">Uncharacterized protein</fullName>
    </submittedName>
</protein>
<sequence length="146" mass="16272">MITARPAAVRPQPGRPATRNRRTTMTLNHTLRRLPATVALVAALIGGSAFAERSEGWLRDGASAYSEWIYLERGDMVTAVGECDWDCSDLDLYLLDEDGDVMDRDTADDDIPVLAFMARYDGWYRVRTHMAGCDGVCVYTTDIDAY</sequence>
<evidence type="ECO:0000313" key="2">
    <source>
        <dbReference type="EMBL" id="MBB5365794.1"/>
    </source>
</evidence>
<evidence type="ECO:0000313" key="3">
    <source>
        <dbReference type="Proteomes" id="UP000552709"/>
    </source>
</evidence>
<organism evidence="2 3">
    <name type="scientific">Deinococcus humi</name>
    <dbReference type="NCBI Taxonomy" id="662880"/>
    <lineage>
        <taxon>Bacteria</taxon>
        <taxon>Thermotogati</taxon>
        <taxon>Deinococcota</taxon>
        <taxon>Deinococci</taxon>
        <taxon>Deinococcales</taxon>
        <taxon>Deinococcaceae</taxon>
        <taxon>Deinococcus</taxon>
    </lineage>
</organism>
<evidence type="ECO:0000256" key="1">
    <source>
        <dbReference type="SAM" id="MobiDB-lite"/>
    </source>
</evidence>
<dbReference type="Proteomes" id="UP000552709">
    <property type="component" value="Unassembled WGS sequence"/>
</dbReference>
<dbReference type="RefSeq" id="WP_184137588.1">
    <property type="nucleotide sequence ID" value="NZ_JACHFL010000022.1"/>
</dbReference>
<reference evidence="2 3" key="1">
    <citation type="submission" date="2020-08" db="EMBL/GenBank/DDBJ databases">
        <title>Genomic Encyclopedia of Type Strains, Phase IV (KMG-IV): sequencing the most valuable type-strain genomes for metagenomic binning, comparative biology and taxonomic classification.</title>
        <authorList>
            <person name="Goeker M."/>
        </authorList>
    </citation>
    <scope>NUCLEOTIDE SEQUENCE [LARGE SCALE GENOMIC DNA]</scope>
    <source>
        <strain evidence="2 3">DSM 27939</strain>
    </source>
</reference>
<proteinExistence type="predicted"/>
<gene>
    <name evidence="2" type="ORF">HNQ08_004920</name>
</gene>